<dbReference type="OrthoDB" id="9024786at2"/>
<evidence type="ECO:0008006" key="3">
    <source>
        <dbReference type="Google" id="ProtNLM"/>
    </source>
</evidence>
<evidence type="ECO:0000313" key="1">
    <source>
        <dbReference type="EMBL" id="CAB3769792.1"/>
    </source>
</evidence>
<name>A0A6J5EX41_9BURK</name>
<dbReference type="EMBL" id="CADIKG010000026">
    <property type="protein sequence ID" value="CAB3769792.1"/>
    <property type="molecule type" value="Genomic_DNA"/>
</dbReference>
<dbReference type="AlphaFoldDB" id="A0A6J5EX41"/>
<gene>
    <name evidence="1" type="ORF">LMG29660_06456</name>
</gene>
<dbReference type="RefSeq" id="WP_133059239.1">
    <property type="nucleotide sequence ID" value="NZ_CADIKG010000026.1"/>
</dbReference>
<dbReference type="Proteomes" id="UP000494135">
    <property type="component" value="Unassembled WGS sequence"/>
</dbReference>
<sequence>MIRHFLIQNLDIPEIVMEKSVENFFSCVRGHPAMMQKNAPGAHILVGSDTSQRNTAQSIIRHCPKNLEYSFTYVELDTENHEQVIEEIDRCDMFIFMYDSSVRSDINPHGPSFISPLKPKMAEHWKKSVLLREYGEFFKEAFSESIDDIAARNERIIAAAQRARHVQFHDGFGGSLHGTLDQTWKSLDGRNHYDLMPGEVATRVLDLTGNVVFGGTFLSTVPFAIKYGVIDPILNIRIERSQVISVESSNRQLEDDFKLYLDKCAGNRIVEEFGIGTNLNVRLHGRNASFEERHPGLHLGLGGGERGSHHLDLVFSSGKILFDDTVIFDGSFRV</sequence>
<reference evidence="1 2" key="1">
    <citation type="submission" date="2020-04" db="EMBL/GenBank/DDBJ databases">
        <authorList>
            <person name="De Canck E."/>
        </authorList>
    </citation>
    <scope>NUCLEOTIDE SEQUENCE [LARGE SCALE GENOMIC DNA]</scope>
    <source>
        <strain evidence="1 2">LMG 29660</strain>
    </source>
</reference>
<accession>A0A6J5EX41</accession>
<organism evidence="1 2">
    <name type="scientific">Burkholderia puraquae</name>
    <dbReference type="NCBI Taxonomy" id="1904757"/>
    <lineage>
        <taxon>Bacteria</taxon>
        <taxon>Pseudomonadati</taxon>
        <taxon>Pseudomonadota</taxon>
        <taxon>Betaproteobacteria</taxon>
        <taxon>Burkholderiales</taxon>
        <taxon>Burkholderiaceae</taxon>
        <taxon>Burkholderia</taxon>
        <taxon>Burkholderia cepacia complex</taxon>
    </lineage>
</organism>
<dbReference type="SUPFAM" id="SSF144052">
    <property type="entry name" value="Thermophilic metalloprotease-like"/>
    <property type="match status" value="1"/>
</dbReference>
<protein>
    <recommendedName>
        <fullName evidence="3">Leucyl aminopeptidase</fullName>
    </recommendedName>
</protein>
<evidence type="ECO:0000313" key="2">
    <source>
        <dbReference type="Proteomes" id="UP000494135"/>
    </source>
</evidence>
<proteinExistence type="predicted"/>